<proteinExistence type="predicted"/>
<dbReference type="EMBL" id="CP101497">
    <property type="protein sequence ID" value="UTT63685.1"/>
    <property type="molecule type" value="Genomic_DNA"/>
</dbReference>
<dbReference type="RefSeq" id="WP_255160818.1">
    <property type="nucleotide sequence ID" value="NZ_CP101497.1"/>
</dbReference>
<dbReference type="PANTHER" id="PTHR44846:SF1">
    <property type="entry name" value="MANNOSYL-D-GLYCERATE TRANSPORT_METABOLISM SYSTEM REPRESSOR MNGR-RELATED"/>
    <property type="match status" value="1"/>
</dbReference>
<dbReference type="CDD" id="cd07377">
    <property type="entry name" value="WHTH_GntR"/>
    <property type="match status" value="1"/>
</dbReference>
<gene>
    <name evidence="5" type="ORF">NNL39_06210</name>
</gene>
<dbReference type="Gene3D" id="3.40.1410.10">
    <property type="entry name" value="Chorismate lyase-like"/>
    <property type="match status" value="1"/>
</dbReference>
<evidence type="ECO:0000313" key="5">
    <source>
        <dbReference type="EMBL" id="UTT63685.1"/>
    </source>
</evidence>
<evidence type="ECO:0000256" key="2">
    <source>
        <dbReference type="ARBA" id="ARBA00023125"/>
    </source>
</evidence>
<keyword evidence="2" id="KW-0238">DNA-binding</keyword>
<dbReference type="PANTHER" id="PTHR44846">
    <property type="entry name" value="MANNOSYL-D-GLYCERATE TRANSPORT/METABOLISM SYSTEM REPRESSOR MNGR-RELATED"/>
    <property type="match status" value="1"/>
</dbReference>
<dbReference type="Proteomes" id="UP001060039">
    <property type="component" value="Chromosome"/>
</dbReference>
<dbReference type="PROSITE" id="PS50949">
    <property type="entry name" value="HTH_GNTR"/>
    <property type="match status" value="1"/>
</dbReference>
<dbReference type="SUPFAM" id="SSF46785">
    <property type="entry name" value="Winged helix' DNA-binding domain"/>
    <property type="match status" value="1"/>
</dbReference>
<dbReference type="InterPro" id="IPR036388">
    <property type="entry name" value="WH-like_DNA-bd_sf"/>
</dbReference>
<keyword evidence="3" id="KW-0804">Transcription</keyword>
<dbReference type="SMART" id="SM00345">
    <property type="entry name" value="HTH_GNTR"/>
    <property type="match status" value="1"/>
</dbReference>
<evidence type="ECO:0000256" key="3">
    <source>
        <dbReference type="ARBA" id="ARBA00023163"/>
    </source>
</evidence>
<sequence length="242" mass="26037">MYEQIESSLRHRIASGELQPLSRIESETEIAESFSVSRMTARKAIETLVRDGLLFRRQGKGTYVADLRIPYGLSTQLSFSTAMSSAGHDIRTEVVEAAIDRADADIAAALGVAPGSVVVHVSRVRLVDGAPAALHESWLPASLVAVLDYSLSESLNALMADLGHEVSTTQDYVEAVVCDESIAELLQCAPGSPMIKVSGVGFGSASNPLRFTRAHYRGDRFRFSLASGDSHDIKLEIKSSAD</sequence>
<dbReference type="SUPFAM" id="SSF64288">
    <property type="entry name" value="Chorismate lyase-like"/>
    <property type="match status" value="1"/>
</dbReference>
<dbReference type="InterPro" id="IPR028978">
    <property type="entry name" value="Chorismate_lyase_/UTRA_dom_sf"/>
</dbReference>
<feature type="domain" description="HTH gntR-type" evidence="4">
    <location>
        <begin position="1"/>
        <end position="67"/>
    </location>
</feature>
<keyword evidence="6" id="KW-1185">Reference proteome</keyword>
<evidence type="ECO:0000256" key="1">
    <source>
        <dbReference type="ARBA" id="ARBA00023015"/>
    </source>
</evidence>
<dbReference type="SMART" id="SM00866">
    <property type="entry name" value="UTRA"/>
    <property type="match status" value="1"/>
</dbReference>
<dbReference type="Pfam" id="PF00392">
    <property type="entry name" value="GntR"/>
    <property type="match status" value="1"/>
</dbReference>
<evidence type="ECO:0000259" key="4">
    <source>
        <dbReference type="PROSITE" id="PS50949"/>
    </source>
</evidence>
<evidence type="ECO:0000313" key="6">
    <source>
        <dbReference type="Proteomes" id="UP001060039"/>
    </source>
</evidence>
<protein>
    <submittedName>
        <fullName evidence="5">GntR family transcriptional regulator</fullName>
    </submittedName>
</protein>
<keyword evidence="1" id="KW-0805">Transcription regulation</keyword>
<dbReference type="InterPro" id="IPR011663">
    <property type="entry name" value="UTRA"/>
</dbReference>
<name>A0ABY5FZD1_9MICO</name>
<dbReference type="Gene3D" id="1.10.10.10">
    <property type="entry name" value="Winged helix-like DNA-binding domain superfamily/Winged helix DNA-binding domain"/>
    <property type="match status" value="1"/>
</dbReference>
<dbReference type="PRINTS" id="PR00035">
    <property type="entry name" value="HTHGNTR"/>
</dbReference>
<reference evidence="5" key="1">
    <citation type="submission" date="2022-07" db="EMBL/GenBank/DDBJ databases">
        <title>Taxonomic analysis of Microcella humidisoli nov. sp., isolated from riverside soil.</title>
        <authorList>
            <person name="Molina K.M."/>
            <person name="Kim S.B."/>
        </authorList>
    </citation>
    <scope>NUCLEOTIDE SEQUENCE</scope>
    <source>
        <strain evidence="5">MMS21-STM10</strain>
    </source>
</reference>
<organism evidence="5 6">
    <name type="scientific">Microcella humidisoli</name>
    <dbReference type="NCBI Taxonomy" id="2963406"/>
    <lineage>
        <taxon>Bacteria</taxon>
        <taxon>Bacillati</taxon>
        <taxon>Actinomycetota</taxon>
        <taxon>Actinomycetes</taxon>
        <taxon>Micrococcales</taxon>
        <taxon>Microbacteriaceae</taxon>
        <taxon>Microcella</taxon>
    </lineage>
</organism>
<accession>A0ABY5FZD1</accession>
<dbReference type="InterPro" id="IPR000524">
    <property type="entry name" value="Tscrpt_reg_HTH_GntR"/>
</dbReference>
<dbReference type="InterPro" id="IPR036390">
    <property type="entry name" value="WH_DNA-bd_sf"/>
</dbReference>
<dbReference type="InterPro" id="IPR050679">
    <property type="entry name" value="Bact_HTH_transcr_reg"/>
</dbReference>
<dbReference type="Pfam" id="PF07702">
    <property type="entry name" value="UTRA"/>
    <property type="match status" value="1"/>
</dbReference>